<keyword evidence="5" id="KW-0472">Membrane</keyword>
<evidence type="ECO:0000256" key="2">
    <source>
        <dbReference type="ARBA" id="ARBA00007262"/>
    </source>
</evidence>
<evidence type="ECO:0000256" key="1">
    <source>
        <dbReference type="ARBA" id="ARBA00004141"/>
    </source>
</evidence>
<comment type="similarity">
    <text evidence="2">Belongs to the IFI6/IFI27 family.</text>
</comment>
<accession>A0A8S4PYY2</accession>
<dbReference type="Proteomes" id="UP000749559">
    <property type="component" value="Unassembled WGS sequence"/>
</dbReference>
<dbReference type="GO" id="GO:0001836">
    <property type="term" value="P:release of cytochrome c from mitochondria"/>
    <property type="evidence" value="ECO:0007669"/>
    <property type="project" value="TreeGrafter"/>
</dbReference>
<dbReference type="InterPro" id="IPR009311">
    <property type="entry name" value="IFI6/IFI27-like"/>
</dbReference>
<evidence type="ECO:0000256" key="5">
    <source>
        <dbReference type="ARBA" id="ARBA00023136"/>
    </source>
</evidence>
<dbReference type="PANTHER" id="PTHR16932:SF18">
    <property type="entry name" value="INTERFERON, ALPHA-INDUCIBLE PROTEIN 27-LIKE 2"/>
    <property type="match status" value="1"/>
</dbReference>
<feature type="chain" id="PRO_5035947872" evidence="6">
    <location>
        <begin position="22"/>
        <end position="112"/>
    </location>
</feature>
<reference evidence="7" key="1">
    <citation type="submission" date="2022-03" db="EMBL/GenBank/DDBJ databases">
        <authorList>
            <person name="Martin C."/>
        </authorList>
    </citation>
    <scope>NUCLEOTIDE SEQUENCE</scope>
</reference>
<dbReference type="PANTHER" id="PTHR16932">
    <property type="entry name" value="INTERFERON ALPHA-INDUCIBLE PROTEIN 27"/>
    <property type="match status" value="1"/>
</dbReference>
<dbReference type="AlphaFoldDB" id="A0A8S4PYY2"/>
<sequence>MKINYACIFTVLLLSVNGVNGFIPIAMAIYGAVVAAPVYLPAIGFTAGGIAAGSTAAGLMSASAITGVGGPAVAIAQSVGAAGLAVGTKTLAGAAVAARDNNEMEEVITNEE</sequence>
<evidence type="ECO:0000313" key="8">
    <source>
        <dbReference type="Proteomes" id="UP000749559"/>
    </source>
</evidence>
<organism evidence="7 8">
    <name type="scientific">Owenia fusiformis</name>
    <name type="common">Polychaete worm</name>
    <dbReference type="NCBI Taxonomy" id="6347"/>
    <lineage>
        <taxon>Eukaryota</taxon>
        <taxon>Metazoa</taxon>
        <taxon>Spiralia</taxon>
        <taxon>Lophotrochozoa</taxon>
        <taxon>Annelida</taxon>
        <taxon>Polychaeta</taxon>
        <taxon>Sedentaria</taxon>
        <taxon>Canalipalpata</taxon>
        <taxon>Sabellida</taxon>
        <taxon>Oweniida</taxon>
        <taxon>Oweniidae</taxon>
        <taxon>Owenia</taxon>
    </lineage>
</organism>
<evidence type="ECO:0000256" key="4">
    <source>
        <dbReference type="ARBA" id="ARBA00022989"/>
    </source>
</evidence>
<protein>
    <submittedName>
        <fullName evidence="7">Uncharacterized protein</fullName>
    </submittedName>
</protein>
<comment type="subcellular location">
    <subcellularLocation>
        <location evidence="1">Membrane</location>
        <topology evidence="1">Multi-pass membrane protein</topology>
    </subcellularLocation>
</comment>
<feature type="signal peptide" evidence="6">
    <location>
        <begin position="1"/>
        <end position="21"/>
    </location>
</feature>
<dbReference type="InterPro" id="IPR038213">
    <property type="entry name" value="IFI6/IFI27-like_sf"/>
</dbReference>
<keyword evidence="6" id="KW-0732">Signal</keyword>
<keyword evidence="4" id="KW-1133">Transmembrane helix</keyword>
<evidence type="ECO:0000256" key="6">
    <source>
        <dbReference type="SAM" id="SignalP"/>
    </source>
</evidence>
<keyword evidence="8" id="KW-1185">Reference proteome</keyword>
<dbReference type="EMBL" id="CAIIXF020000011">
    <property type="protein sequence ID" value="CAH1798450.1"/>
    <property type="molecule type" value="Genomic_DNA"/>
</dbReference>
<evidence type="ECO:0000256" key="3">
    <source>
        <dbReference type="ARBA" id="ARBA00022692"/>
    </source>
</evidence>
<dbReference type="GO" id="GO:0097193">
    <property type="term" value="P:intrinsic apoptotic signaling pathway"/>
    <property type="evidence" value="ECO:0007669"/>
    <property type="project" value="TreeGrafter"/>
</dbReference>
<dbReference type="Pfam" id="PF06140">
    <property type="entry name" value="Ifi-6-16"/>
    <property type="match status" value="1"/>
</dbReference>
<gene>
    <name evidence="7" type="ORF">OFUS_LOCUS22598</name>
</gene>
<dbReference type="GO" id="GO:0031966">
    <property type="term" value="C:mitochondrial membrane"/>
    <property type="evidence" value="ECO:0007669"/>
    <property type="project" value="TreeGrafter"/>
</dbReference>
<dbReference type="Gene3D" id="6.10.110.10">
    <property type="match status" value="1"/>
</dbReference>
<comment type="caution">
    <text evidence="7">The sequence shown here is derived from an EMBL/GenBank/DDBJ whole genome shotgun (WGS) entry which is preliminary data.</text>
</comment>
<keyword evidence="3" id="KW-0812">Transmembrane</keyword>
<evidence type="ECO:0000313" key="7">
    <source>
        <dbReference type="EMBL" id="CAH1798450.1"/>
    </source>
</evidence>
<proteinExistence type="inferred from homology"/>
<name>A0A8S4PYY2_OWEFU</name>